<evidence type="ECO:0000313" key="2">
    <source>
        <dbReference type="Proteomes" id="UP000187283"/>
    </source>
</evidence>
<dbReference type="InterPro" id="IPR022155">
    <property type="entry name" value="DUF3684"/>
</dbReference>
<gene>
    <name evidence="1" type="ORF">AYI70_g2736</name>
</gene>
<dbReference type="PANTHER" id="PTHR47839:SF1">
    <property type="entry name" value="DOMAIN PROTEIN, PUTATIVE (AFU_ORTHOLOGUE AFUA_6G04830)-RELATED"/>
    <property type="match status" value="1"/>
</dbReference>
<accession>A0A1R1Y6X7</accession>
<dbReference type="Proteomes" id="UP000187283">
    <property type="component" value="Unassembled WGS sequence"/>
</dbReference>
<name>A0A1R1Y6X7_9FUNG</name>
<dbReference type="EMBL" id="LSSN01000712">
    <property type="protein sequence ID" value="OMJ22659.1"/>
    <property type="molecule type" value="Genomic_DNA"/>
</dbReference>
<dbReference type="Pfam" id="PF12449">
    <property type="entry name" value="DUF3684"/>
    <property type="match status" value="1"/>
</dbReference>
<dbReference type="AlphaFoldDB" id="A0A1R1Y6X7"/>
<reference evidence="1 2" key="1">
    <citation type="submission" date="2017-01" db="EMBL/GenBank/DDBJ databases">
        <authorList>
            <person name="Mah S.A."/>
            <person name="Swanson W.J."/>
            <person name="Moy G.W."/>
            <person name="Vacquier V.D."/>
        </authorList>
    </citation>
    <scope>NUCLEOTIDE SEQUENCE [LARGE SCALE GENOMIC DNA]</scope>
    <source>
        <strain evidence="1 2">GSMNP</strain>
    </source>
</reference>
<comment type="caution">
    <text evidence="1">The sequence shown here is derived from an EMBL/GenBank/DDBJ whole genome shotgun (WGS) entry which is preliminary data.</text>
</comment>
<dbReference type="OrthoDB" id="10031156at2759"/>
<sequence>MYSRDVLIVLFGTHHIGQVGVGDYIEDFSRNGKKEIEEVIRILNWWLDLDQENKCLDEITSYAYELPYKSSVLPLSISSKFSDDELQEVLSVGVLNDQFFEISCLEFIQFISKSKLMSNIWKVKTLNDGSDGTKEEIFTYSTGFCHYPVAHKIVNKVLEHCNKSQDSFLNDTLYIIRDMKIFPTSLGLKKSSECFLKQKILLPGQPVLSSLIKHSRNSKILDILGIKIHQDVNTILEKGPSILKWNSFAIFTYFLETKDELSSKEVNELSNSKFLRSLEPQNYNSLNLTLKRRDTFSCPNRLYFPNTDIIEMGYPILDTVEWNVDAVCNLEAKEFLRVLGMKFGIPCIELLQLSEGIPLLIESKSEKYFDVVPIENGRSKRNKILRYLISEIKRKPESEFNYIECIYNKEIKFLPAVCSQPFLKQESNSSKKILEFKYNYTLSSPHSCYCNPECMLLGFSLIDTKWRKESVVLCVNTNPSEDDIIEKLRNFNYLNADHALKVFSYLNSVRDIFMCGSMEILKKINFVPLFNDEGESIYVQISPEKIFHDQKTENTLYTQYKTDYPFLSYLFR</sequence>
<protein>
    <submittedName>
        <fullName evidence="1">Uncharacterized protein</fullName>
    </submittedName>
</protein>
<evidence type="ECO:0000313" key="1">
    <source>
        <dbReference type="EMBL" id="OMJ22659.1"/>
    </source>
</evidence>
<organism evidence="1 2">
    <name type="scientific">Smittium culicis</name>
    <dbReference type="NCBI Taxonomy" id="133412"/>
    <lineage>
        <taxon>Eukaryota</taxon>
        <taxon>Fungi</taxon>
        <taxon>Fungi incertae sedis</taxon>
        <taxon>Zoopagomycota</taxon>
        <taxon>Kickxellomycotina</taxon>
        <taxon>Harpellomycetes</taxon>
        <taxon>Harpellales</taxon>
        <taxon>Legeriomycetaceae</taxon>
        <taxon>Smittium</taxon>
    </lineage>
</organism>
<keyword evidence="2" id="KW-1185">Reference proteome</keyword>
<dbReference type="PANTHER" id="PTHR47839">
    <property type="entry name" value="DOMAIN PROTEIN, PUTATIVE (AFU_ORTHOLOGUE AFUA_6G04830)-RELATED"/>
    <property type="match status" value="1"/>
</dbReference>
<proteinExistence type="predicted"/>
<dbReference type="STRING" id="133412.A0A1R1Y6X7"/>